<dbReference type="AlphaFoldDB" id="A0A1M6NG81"/>
<dbReference type="GO" id="GO:0003677">
    <property type="term" value="F:DNA binding"/>
    <property type="evidence" value="ECO:0007669"/>
    <property type="project" value="InterPro"/>
</dbReference>
<dbReference type="InterPro" id="IPR011006">
    <property type="entry name" value="CheY-like_superfamily"/>
</dbReference>
<dbReference type="RefSeq" id="WP_084134991.1">
    <property type="nucleotide sequence ID" value="NZ_FQZX01000001.1"/>
</dbReference>
<organism evidence="4 5">
    <name type="scientific">Maribacter aquivivus</name>
    <dbReference type="NCBI Taxonomy" id="228958"/>
    <lineage>
        <taxon>Bacteria</taxon>
        <taxon>Pseudomonadati</taxon>
        <taxon>Bacteroidota</taxon>
        <taxon>Flavobacteriia</taxon>
        <taxon>Flavobacteriales</taxon>
        <taxon>Flavobacteriaceae</taxon>
        <taxon>Maribacter</taxon>
    </lineage>
</organism>
<feature type="modified residue" description="4-aspartylphosphate" evidence="1">
    <location>
        <position position="55"/>
    </location>
</feature>
<dbReference type="SMART" id="SM00448">
    <property type="entry name" value="REC"/>
    <property type="match status" value="1"/>
</dbReference>
<dbReference type="InterPro" id="IPR007492">
    <property type="entry name" value="LytTR_DNA-bd_dom"/>
</dbReference>
<dbReference type="PROSITE" id="PS50110">
    <property type="entry name" value="RESPONSE_REGULATORY"/>
    <property type="match status" value="1"/>
</dbReference>
<dbReference type="Gene3D" id="3.40.50.2300">
    <property type="match status" value="1"/>
</dbReference>
<sequence>MIKIAIIDDEVNVRELIKKMLSLISSTYVVVGEAASITSAKTMLTNCKPDLVFLDIKLEDGSSFNLLEQIPQIDFKLVFITAFNEFAIRAFKYNALDYILKPIAPDELKNTLERVESMVYVEKETKALLKNLKDNRASSVQKIALKTAKKMHLLEIDNILYCQSDGSYTKIVTESETILVSKNLKHYQELLPEDIFIRTHQSFLVNKRHILSLENDTIRLKNNDIVAISARRKAEIKAILLNE</sequence>
<dbReference type="PANTHER" id="PTHR37299:SF1">
    <property type="entry name" value="STAGE 0 SPORULATION PROTEIN A HOMOLOG"/>
    <property type="match status" value="1"/>
</dbReference>
<dbReference type="STRING" id="228958.SAMN04488007_2041"/>
<name>A0A1M6NG81_9FLAO</name>
<evidence type="ECO:0000313" key="4">
    <source>
        <dbReference type="EMBL" id="SHJ94634.1"/>
    </source>
</evidence>
<dbReference type="Pfam" id="PF00072">
    <property type="entry name" value="Response_reg"/>
    <property type="match status" value="1"/>
</dbReference>
<keyword evidence="1" id="KW-0597">Phosphoprotein</keyword>
<feature type="domain" description="Response regulatory" evidence="2">
    <location>
        <begin position="3"/>
        <end position="116"/>
    </location>
</feature>
<dbReference type="EMBL" id="FQZX01000001">
    <property type="protein sequence ID" value="SHJ94634.1"/>
    <property type="molecule type" value="Genomic_DNA"/>
</dbReference>
<dbReference type="GO" id="GO:0000156">
    <property type="term" value="F:phosphorelay response regulator activity"/>
    <property type="evidence" value="ECO:0007669"/>
    <property type="project" value="InterPro"/>
</dbReference>
<dbReference type="SUPFAM" id="SSF52172">
    <property type="entry name" value="CheY-like"/>
    <property type="match status" value="1"/>
</dbReference>
<evidence type="ECO:0000259" key="2">
    <source>
        <dbReference type="PROSITE" id="PS50110"/>
    </source>
</evidence>
<dbReference type="Proteomes" id="UP000184314">
    <property type="component" value="Unassembled WGS sequence"/>
</dbReference>
<feature type="domain" description="HTH LytTR-type" evidence="3">
    <location>
        <begin position="143"/>
        <end position="242"/>
    </location>
</feature>
<reference evidence="5" key="1">
    <citation type="submission" date="2016-11" db="EMBL/GenBank/DDBJ databases">
        <authorList>
            <person name="Varghese N."/>
            <person name="Submissions S."/>
        </authorList>
    </citation>
    <scope>NUCLEOTIDE SEQUENCE [LARGE SCALE GENOMIC DNA]</scope>
    <source>
        <strain evidence="5">DSM 16478</strain>
    </source>
</reference>
<dbReference type="OrthoDB" id="2168082at2"/>
<dbReference type="InterPro" id="IPR046947">
    <property type="entry name" value="LytR-like"/>
</dbReference>
<protein>
    <submittedName>
        <fullName evidence="4">Two component transcriptional regulator, LytTR family</fullName>
    </submittedName>
</protein>
<dbReference type="Pfam" id="PF04397">
    <property type="entry name" value="LytTR"/>
    <property type="match status" value="1"/>
</dbReference>
<dbReference type="PROSITE" id="PS50930">
    <property type="entry name" value="HTH_LYTTR"/>
    <property type="match status" value="1"/>
</dbReference>
<dbReference type="SMART" id="SM00850">
    <property type="entry name" value="LytTR"/>
    <property type="match status" value="1"/>
</dbReference>
<proteinExistence type="predicted"/>
<evidence type="ECO:0000259" key="3">
    <source>
        <dbReference type="PROSITE" id="PS50930"/>
    </source>
</evidence>
<dbReference type="PANTHER" id="PTHR37299">
    <property type="entry name" value="TRANSCRIPTIONAL REGULATOR-RELATED"/>
    <property type="match status" value="1"/>
</dbReference>
<dbReference type="InterPro" id="IPR001789">
    <property type="entry name" value="Sig_transdc_resp-reg_receiver"/>
</dbReference>
<gene>
    <name evidence="4" type="ORF">SAMN04488007_2041</name>
</gene>
<keyword evidence="5" id="KW-1185">Reference proteome</keyword>
<accession>A0A1M6NG81</accession>
<evidence type="ECO:0000313" key="5">
    <source>
        <dbReference type="Proteomes" id="UP000184314"/>
    </source>
</evidence>
<evidence type="ECO:0000256" key="1">
    <source>
        <dbReference type="PROSITE-ProRule" id="PRU00169"/>
    </source>
</evidence>
<dbReference type="Gene3D" id="2.40.50.1020">
    <property type="entry name" value="LytTr DNA-binding domain"/>
    <property type="match status" value="1"/>
</dbReference>